<accession>A0ACC1BLS5</accession>
<keyword evidence="2" id="KW-1185">Reference proteome</keyword>
<evidence type="ECO:0000313" key="2">
    <source>
        <dbReference type="Proteomes" id="UP001164250"/>
    </source>
</evidence>
<evidence type="ECO:0000313" key="1">
    <source>
        <dbReference type="EMBL" id="KAJ0099860.1"/>
    </source>
</evidence>
<sequence length="612" mass="68880">MAHYNGEVEVEVSVKPSSLSSSASFKARRPKPNDDVINLLHGSDPVRLELNRLENELRDKDRELGESLAEIKSLKNSERLKHKAVEEFPNCFSFDLYNQLTDKLNKVDEKLKVTEALLESKNLEIKKINDEKKAALAAQFAAEATLRRVHAAQKDDEMPPIEAIITPLEAELKLARLEAAKLQEDNRALDRLTKSKEAALLETERTVQMALAKAAFVDDLQNKNQELMKQIEICQEENKIVDKMHRLKVSEVEKLIQSVRELEEAVLAGGAAANAVRDYQRKVQEMNEEKKYLEREVARAKVSANRVATVVANEWKDGNDKVMPVKQWLEERRFFQACFAIKHGELQQLRDKLVVAERTAKAEAQLKEKYHLRFKVLEERLKSSNVNSRTASEGRCINNGLSRCQSFGGAESFSRSSNGYLSKKAVNLQTGSLRSNSAIALVRNAKMSSRSFDGGSRSLDRGNLIPVAAAKDNFPTITNDQTSSTEITITHDESVDGILTEKSKTQLEDHVSGVLYDLLQKEVMTLRKACHEKDQSLKDKDDAIEILAKKVDTLNKAMEVESKKMRREVAAMEKEVAAMRVGKEHDQRTRRTSAPKAAVTSPHLLSARNARN</sequence>
<name>A0ACC1BLS5_9ROSI</name>
<protein>
    <submittedName>
        <fullName evidence="1">Uncharacterized protein</fullName>
    </submittedName>
</protein>
<organism evidence="1 2">
    <name type="scientific">Pistacia atlantica</name>
    <dbReference type="NCBI Taxonomy" id="434234"/>
    <lineage>
        <taxon>Eukaryota</taxon>
        <taxon>Viridiplantae</taxon>
        <taxon>Streptophyta</taxon>
        <taxon>Embryophyta</taxon>
        <taxon>Tracheophyta</taxon>
        <taxon>Spermatophyta</taxon>
        <taxon>Magnoliopsida</taxon>
        <taxon>eudicotyledons</taxon>
        <taxon>Gunneridae</taxon>
        <taxon>Pentapetalae</taxon>
        <taxon>rosids</taxon>
        <taxon>malvids</taxon>
        <taxon>Sapindales</taxon>
        <taxon>Anacardiaceae</taxon>
        <taxon>Pistacia</taxon>
    </lineage>
</organism>
<reference evidence="2" key="1">
    <citation type="journal article" date="2023" name="G3 (Bethesda)">
        <title>Genome assembly and association tests identify interacting loci associated with vigor, precocity, and sex in interspecific pistachio rootstocks.</title>
        <authorList>
            <person name="Palmer W."/>
            <person name="Jacygrad E."/>
            <person name="Sagayaradj S."/>
            <person name="Cavanaugh K."/>
            <person name="Han R."/>
            <person name="Bertier L."/>
            <person name="Beede B."/>
            <person name="Kafkas S."/>
            <person name="Golino D."/>
            <person name="Preece J."/>
            <person name="Michelmore R."/>
        </authorList>
    </citation>
    <scope>NUCLEOTIDE SEQUENCE [LARGE SCALE GENOMIC DNA]</scope>
</reference>
<proteinExistence type="predicted"/>
<gene>
    <name evidence="1" type="ORF">Patl1_20925</name>
</gene>
<dbReference type="EMBL" id="CM047900">
    <property type="protein sequence ID" value="KAJ0099860.1"/>
    <property type="molecule type" value="Genomic_DNA"/>
</dbReference>
<comment type="caution">
    <text evidence="1">The sequence shown here is derived from an EMBL/GenBank/DDBJ whole genome shotgun (WGS) entry which is preliminary data.</text>
</comment>
<dbReference type="Proteomes" id="UP001164250">
    <property type="component" value="Chromosome 4"/>
</dbReference>